<reference evidence="3" key="1">
    <citation type="submission" date="2017-02" db="UniProtKB">
        <authorList>
            <consortium name="WormBaseParasite"/>
        </authorList>
    </citation>
    <scope>IDENTIFICATION</scope>
</reference>
<gene>
    <name evidence="1" type="ORF">TASK_LOCUS9753</name>
</gene>
<dbReference type="Proteomes" id="UP000282613">
    <property type="component" value="Unassembled WGS sequence"/>
</dbReference>
<proteinExistence type="predicted"/>
<organism evidence="3">
    <name type="scientific">Taenia asiatica</name>
    <name type="common">Asian tapeworm</name>
    <dbReference type="NCBI Taxonomy" id="60517"/>
    <lineage>
        <taxon>Eukaryota</taxon>
        <taxon>Metazoa</taxon>
        <taxon>Spiralia</taxon>
        <taxon>Lophotrochozoa</taxon>
        <taxon>Platyhelminthes</taxon>
        <taxon>Cestoda</taxon>
        <taxon>Eucestoda</taxon>
        <taxon>Cyclophyllidea</taxon>
        <taxon>Taeniidae</taxon>
        <taxon>Taenia</taxon>
    </lineage>
</organism>
<dbReference type="AlphaFoldDB" id="A0A0R3WFV9"/>
<dbReference type="EMBL" id="UYRS01019435">
    <property type="protein sequence ID" value="VDK45289.1"/>
    <property type="molecule type" value="Genomic_DNA"/>
</dbReference>
<evidence type="ECO:0000313" key="3">
    <source>
        <dbReference type="WBParaSite" id="TASK_0000975201-mRNA-1"/>
    </source>
</evidence>
<name>A0A0R3WFV9_TAEAS</name>
<keyword evidence="2" id="KW-1185">Reference proteome</keyword>
<accession>A0A0R3WFV9</accession>
<evidence type="ECO:0000313" key="1">
    <source>
        <dbReference type="EMBL" id="VDK45289.1"/>
    </source>
</evidence>
<reference evidence="1 2" key="2">
    <citation type="submission" date="2018-11" db="EMBL/GenBank/DDBJ databases">
        <authorList>
            <consortium name="Pathogen Informatics"/>
        </authorList>
    </citation>
    <scope>NUCLEOTIDE SEQUENCE [LARGE SCALE GENOMIC DNA]</scope>
</reference>
<evidence type="ECO:0000313" key="2">
    <source>
        <dbReference type="Proteomes" id="UP000282613"/>
    </source>
</evidence>
<protein>
    <submittedName>
        <fullName evidence="1 3">Uncharacterized protein</fullName>
    </submittedName>
</protein>
<dbReference type="WBParaSite" id="TASK_0000975201-mRNA-1">
    <property type="protein sequence ID" value="TASK_0000975201-mRNA-1"/>
    <property type="gene ID" value="TASK_0000975201"/>
</dbReference>
<sequence length="96" mass="10611">MATVGANVHNNTDEVLVGGVCRCGDVWRQIRGGLLGMNSVMMRTPPSGASQQKPRKRTMRGWERMCINLASSRKASSFVTVRLLFNATFSLRIEPT</sequence>